<name>A0A940DNB8_9BACT</name>
<keyword evidence="3" id="KW-0378">Hydrolase</keyword>
<organism evidence="3 4">
    <name type="scientific">Candidatus Cryptobacteroides gallistercoris</name>
    <dbReference type="NCBI Taxonomy" id="2840765"/>
    <lineage>
        <taxon>Bacteria</taxon>
        <taxon>Pseudomonadati</taxon>
        <taxon>Bacteroidota</taxon>
        <taxon>Bacteroidia</taxon>
        <taxon>Bacteroidales</taxon>
        <taxon>Candidatus Cryptobacteroides</taxon>
    </lineage>
</organism>
<feature type="transmembrane region" description="Helical" evidence="1">
    <location>
        <begin position="59"/>
        <end position="79"/>
    </location>
</feature>
<comment type="caution">
    <text evidence="3">The sequence shown here is derived from an EMBL/GenBank/DDBJ whole genome shotgun (WGS) entry which is preliminary data.</text>
</comment>
<feature type="transmembrane region" description="Helical" evidence="1">
    <location>
        <begin position="137"/>
        <end position="153"/>
    </location>
</feature>
<reference evidence="3" key="1">
    <citation type="submission" date="2020-10" db="EMBL/GenBank/DDBJ databases">
        <authorList>
            <person name="Gilroy R."/>
        </authorList>
    </citation>
    <scope>NUCLEOTIDE SEQUENCE</scope>
    <source>
        <strain evidence="3">F1-3629</strain>
    </source>
</reference>
<evidence type="ECO:0000313" key="4">
    <source>
        <dbReference type="Proteomes" id="UP000771749"/>
    </source>
</evidence>
<keyword evidence="1" id="KW-0812">Transmembrane</keyword>
<keyword evidence="1" id="KW-0472">Membrane</keyword>
<accession>A0A940DNB8</accession>
<dbReference type="InterPro" id="IPR003675">
    <property type="entry name" value="Rce1/LyrA-like_dom"/>
</dbReference>
<proteinExistence type="predicted"/>
<dbReference type="EMBL" id="JADIMJ010000036">
    <property type="protein sequence ID" value="MBO8453525.1"/>
    <property type="molecule type" value="Genomic_DNA"/>
</dbReference>
<reference evidence="3" key="2">
    <citation type="journal article" date="2021" name="PeerJ">
        <title>Extensive microbial diversity within the chicken gut microbiome revealed by metagenomics and culture.</title>
        <authorList>
            <person name="Gilroy R."/>
            <person name="Ravi A."/>
            <person name="Getino M."/>
            <person name="Pursley I."/>
            <person name="Horton D.L."/>
            <person name="Alikhan N.F."/>
            <person name="Baker D."/>
            <person name="Gharbi K."/>
            <person name="Hall N."/>
            <person name="Watson M."/>
            <person name="Adriaenssens E.M."/>
            <person name="Foster-Nyarko E."/>
            <person name="Jarju S."/>
            <person name="Secka A."/>
            <person name="Antonio M."/>
            <person name="Oren A."/>
            <person name="Chaudhuri R.R."/>
            <person name="La Ragione R."/>
            <person name="Hildebrand F."/>
            <person name="Pallen M.J."/>
        </authorList>
    </citation>
    <scope>NUCLEOTIDE SEQUENCE</scope>
    <source>
        <strain evidence="3">F1-3629</strain>
    </source>
</reference>
<dbReference type="GO" id="GO:0080120">
    <property type="term" value="P:CAAX-box protein maturation"/>
    <property type="evidence" value="ECO:0007669"/>
    <property type="project" value="UniProtKB-ARBA"/>
</dbReference>
<keyword evidence="3" id="KW-0482">Metalloprotease</keyword>
<dbReference type="Pfam" id="PF02517">
    <property type="entry name" value="Rce1-like"/>
    <property type="match status" value="1"/>
</dbReference>
<feature type="transmembrane region" description="Helical" evidence="1">
    <location>
        <begin position="107"/>
        <end position="125"/>
    </location>
</feature>
<keyword evidence="3" id="KW-0645">Protease</keyword>
<evidence type="ECO:0000256" key="1">
    <source>
        <dbReference type="SAM" id="Phobius"/>
    </source>
</evidence>
<feature type="domain" description="CAAX prenyl protease 2/Lysostaphin resistance protein A-like" evidence="2">
    <location>
        <begin position="105"/>
        <end position="196"/>
    </location>
</feature>
<dbReference type="Proteomes" id="UP000771749">
    <property type="component" value="Unassembled WGS sequence"/>
</dbReference>
<evidence type="ECO:0000259" key="2">
    <source>
        <dbReference type="Pfam" id="PF02517"/>
    </source>
</evidence>
<feature type="transmembrane region" description="Helical" evidence="1">
    <location>
        <begin position="29"/>
        <end position="47"/>
    </location>
</feature>
<keyword evidence="1" id="KW-1133">Transmembrane helix</keyword>
<feature type="transmembrane region" description="Helical" evidence="1">
    <location>
        <begin position="184"/>
        <end position="202"/>
    </location>
</feature>
<dbReference type="GO" id="GO:0008237">
    <property type="term" value="F:metallopeptidase activity"/>
    <property type="evidence" value="ECO:0007669"/>
    <property type="project" value="UniProtKB-KW"/>
</dbReference>
<gene>
    <name evidence="3" type="ORF">IAC07_02225</name>
</gene>
<protein>
    <submittedName>
        <fullName evidence="3">CPBP family intramembrane metalloprotease</fullName>
    </submittedName>
</protein>
<dbReference type="GO" id="GO:0004175">
    <property type="term" value="F:endopeptidase activity"/>
    <property type="evidence" value="ECO:0007669"/>
    <property type="project" value="UniProtKB-ARBA"/>
</dbReference>
<evidence type="ECO:0000313" key="3">
    <source>
        <dbReference type="EMBL" id="MBO8453525.1"/>
    </source>
</evidence>
<dbReference type="AlphaFoldDB" id="A0A940DNB8"/>
<sequence>MKKLVFAVVLAALLWTVMFSPWTAPHVNFWLMMTGSACVLALLSSFFGPGWWRGLRWSFAEVFAGAALAAALWAVFWTGDKVSSLLFDFARPQVDLIYGMKDGESPWLLSVLMIFLIGPAEEIFWRGYVQRTLSSRWGANAGFAAAALLYALVHVASCNFMLVMASLVAGIVWGAAYRFFPQHFPAVIISHALWDAAVFIWFPI</sequence>